<dbReference type="Gene3D" id="2.30.42.10">
    <property type="match status" value="1"/>
</dbReference>
<name>G8LUP3_ACECE</name>
<dbReference type="Proteomes" id="UP000005435">
    <property type="component" value="Chromosome"/>
</dbReference>
<dbReference type="Pfam" id="PF04055">
    <property type="entry name" value="Radical_SAM"/>
    <property type="match status" value="1"/>
</dbReference>
<dbReference type="SUPFAM" id="SSF102114">
    <property type="entry name" value="Radical SAM enzymes"/>
    <property type="match status" value="1"/>
</dbReference>
<keyword evidence="1" id="KW-0949">S-adenosyl-L-methionine</keyword>
<dbReference type="InterPro" id="IPR007197">
    <property type="entry name" value="rSAM"/>
</dbReference>
<dbReference type="SUPFAM" id="SSF50156">
    <property type="entry name" value="PDZ domain-like"/>
    <property type="match status" value="1"/>
</dbReference>
<dbReference type="PANTHER" id="PTHR11228:SF35">
    <property type="entry name" value="MOLYBDENUM COFACTOR BIOSYNTHESIS PROTEIN A-RELATED"/>
    <property type="match status" value="1"/>
</dbReference>
<dbReference type="GO" id="GO:0003824">
    <property type="term" value="F:catalytic activity"/>
    <property type="evidence" value="ECO:0007669"/>
    <property type="project" value="InterPro"/>
</dbReference>
<evidence type="ECO:0000256" key="1">
    <source>
        <dbReference type="ARBA" id="ARBA00022691"/>
    </source>
</evidence>
<dbReference type="eggNOG" id="COG0535">
    <property type="taxonomic scope" value="Bacteria"/>
</dbReference>
<keyword evidence="7" id="KW-1185">Reference proteome</keyword>
<evidence type="ECO:0000313" key="6">
    <source>
        <dbReference type="EMBL" id="AEV67383.1"/>
    </source>
</evidence>
<dbReference type="SFLD" id="SFLDG01067">
    <property type="entry name" value="SPASM/twitch_domain_containing"/>
    <property type="match status" value="1"/>
</dbReference>
<organism evidence="6 7">
    <name type="scientific">Acetivibrio clariflavus (strain DSM 19732 / NBRC 101661 / EBR45)</name>
    <name type="common">Clostridium clariflavum</name>
    <dbReference type="NCBI Taxonomy" id="720554"/>
    <lineage>
        <taxon>Bacteria</taxon>
        <taxon>Bacillati</taxon>
        <taxon>Bacillota</taxon>
        <taxon>Clostridia</taxon>
        <taxon>Eubacteriales</taxon>
        <taxon>Oscillospiraceae</taxon>
        <taxon>Acetivibrio</taxon>
    </lineage>
</organism>
<feature type="domain" description="Radical SAM core" evidence="5">
    <location>
        <begin position="11"/>
        <end position="244"/>
    </location>
</feature>
<dbReference type="InterPro" id="IPR001478">
    <property type="entry name" value="PDZ"/>
</dbReference>
<protein>
    <submittedName>
        <fullName evidence="6">Putative Fe-S oxidoreductase</fullName>
    </submittedName>
</protein>
<dbReference type="KEGG" id="ccl:Clocl_0676"/>
<dbReference type="PROSITE" id="PS51918">
    <property type="entry name" value="RADICAL_SAM"/>
    <property type="match status" value="1"/>
</dbReference>
<evidence type="ECO:0000259" key="5">
    <source>
        <dbReference type="PROSITE" id="PS51918"/>
    </source>
</evidence>
<dbReference type="SFLD" id="SFLDS00029">
    <property type="entry name" value="Radical_SAM"/>
    <property type="match status" value="1"/>
</dbReference>
<dbReference type="GO" id="GO:0046872">
    <property type="term" value="F:metal ion binding"/>
    <property type="evidence" value="ECO:0007669"/>
    <property type="project" value="UniProtKB-KW"/>
</dbReference>
<dbReference type="InterPro" id="IPR036034">
    <property type="entry name" value="PDZ_sf"/>
</dbReference>
<gene>
    <name evidence="6" type="ordered locus">Clocl_0676</name>
</gene>
<dbReference type="OrthoDB" id="2110487at2"/>
<evidence type="ECO:0000256" key="2">
    <source>
        <dbReference type="ARBA" id="ARBA00022723"/>
    </source>
</evidence>
<keyword evidence="3" id="KW-0408">Iron</keyword>
<reference evidence="6 7" key="2">
    <citation type="journal article" date="2012" name="Stand. Genomic Sci.">
        <title>Complete Genome Sequence of Clostridium clariflavum DSM 19732.</title>
        <authorList>
            <person name="Izquierdo J.A."/>
            <person name="Goodwin L."/>
            <person name="Davenport K.W."/>
            <person name="Teshima H."/>
            <person name="Bruce D."/>
            <person name="Detter C."/>
            <person name="Tapia R."/>
            <person name="Han S."/>
            <person name="Land M."/>
            <person name="Hauser L."/>
            <person name="Jeffries C.D."/>
            <person name="Han J."/>
            <person name="Pitluck S."/>
            <person name="Nolan M."/>
            <person name="Chen A."/>
            <person name="Huntemann M."/>
            <person name="Mavromatis K."/>
            <person name="Mikhailova N."/>
            <person name="Liolios K."/>
            <person name="Woyke T."/>
            <person name="Lynd L.R."/>
        </authorList>
    </citation>
    <scope>NUCLEOTIDE SEQUENCE [LARGE SCALE GENOMIC DNA]</scope>
    <source>
        <strain evidence="7">DSM 19732 / NBRC 101661 / EBR45</strain>
    </source>
</reference>
<dbReference type="Pfam" id="PF00595">
    <property type="entry name" value="PDZ"/>
    <property type="match status" value="1"/>
</dbReference>
<keyword evidence="2" id="KW-0479">Metal-binding</keyword>
<dbReference type="HOGENOM" id="CLU_610803_0_0_9"/>
<proteinExistence type="predicted"/>
<keyword evidence="4" id="KW-0411">Iron-sulfur</keyword>
<dbReference type="AlphaFoldDB" id="G8LUP3"/>
<dbReference type="InterPro" id="IPR007549">
    <property type="entry name" value="DUF512"/>
</dbReference>
<sequence>MKTATKDYIINTVYRTNILPVISACNTSCVFCSHRQNPEKVEVYKLGKLDLCDFEDIIEFLSPDRKIIIGESATRIIEGEPLLHKNFIEIVEMVRNKYKNTPIQITTNGILLNERLVNRFVELGGIELNVSINSIRSDKRKEILGLKKPDDIKEKLSMLNGRINYSASAVFDPNYMEYEEIEEMTEFLDKNGANSIRLFLPGYTYLTGRQLELERLYNDVCTYVKKFKHRNSIPVIIEPSYIFDLKAKIEGVVNNSAAKSAGIQEDDIIVGVNGEKVLTRVDAFNKVFRLKNPQLDIIRGDKNLKITLKKEKNTSPGFIMLYDIDPDEAERVRRLVERYKANHVLFITSELAYGVLKSLFEAVGFTFNYDIIKAPNAFFGGTIKCAGLLTVQDIIESAKTYIKEKGKPDLIVLPPIMFDNKRRDLLGRKMDEIESVFKIPVDMP</sequence>
<evidence type="ECO:0000313" key="7">
    <source>
        <dbReference type="Proteomes" id="UP000005435"/>
    </source>
</evidence>
<dbReference type="Gene3D" id="3.20.20.70">
    <property type="entry name" value="Aldolase class I"/>
    <property type="match status" value="1"/>
</dbReference>
<evidence type="ECO:0000256" key="4">
    <source>
        <dbReference type="ARBA" id="ARBA00023014"/>
    </source>
</evidence>
<dbReference type="RefSeq" id="WP_014254014.1">
    <property type="nucleotide sequence ID" value="NC_016627.1"/>
</dbReference>
<dbReference type="GO" id="GO:0051536">
    <property type="term" value="F:iron-sulfur cluster binding"/>
    <property type="evidence" value="ECO:0007669"/>
    <property type="project" value="UniProtKB-KW"/>
</dbReference>
<dbReference type="InterPro" id="IPR050377">
    <property type="entry name" value="Radical_SAM_PqqE_MftC-like"/>
</dbReference>
<dbReference type="InterPro" id="IPR013785">
    <property type="entry name" value="Aldolase_TIM"/>
</dbReference>
<dbReference type="PANTHER" id="PTHR11228">
    <property type="entry name" value="RADICAL SAM DOMAIN PROTEIN"/>
    <property type="match status" value="1"/>
</dbReference>
<accession>G8LUP3</accession>
<evidence type="ECO:0000256" key="3">
    <source>
        <dbReference type="ARBA" id="ARBA00023004"/>
    </source>
</evidence>
<dbReference type="STRING" id="720554.Clocl_0676"/>
<dbReference type="CDD" id="cd01335">
    <property type="entry name" value="Radical_SAM"/>
    <property type="match status" value="1"/>
</dbReference>
<dbReference type="InterPro" id="IPR058240">
    <property type="entry name" value="rSAM_sf"/>
</dbReference>
<reference evidence="7" key="1">
    <citation type="submission" date="2011-12" db="EMBL/GenBank/DDBJ databases">
        <title>Complete sequence of Clostridium clariflavum DSM 19732.</title>
        <authorList>
            <consortium name="US DOE Joint Genome Institute"/>
            <person name="Lucas S."/>
            <person name="Han J."/>
            <person name="Lapidus A."/>
            <person name="Cheng J.-F."/>
            <person name="Goodwin L."/>
            <person name="Pitluck S."/>
            <person name="Peters L."/>
            <person name="Teshima H."/>
            <person name="Detter J.C."/>
            <person name="Han C."/>
            <person name="Tapia R."/>
            <person name="Land M."/>
            <person name="Hauser L."/>
            <person name="Kyrpides N."/>
            <person name="Ivanova N."/>
            <person name="Pagani I."/>
            <person name="Kitzmiller T."/>
            <person name="Lynd L."/>
            <person name="Izquierdo J."/>
            <person name="Woyke T."/>
        </authorList>
    </citation>
    <scope>NUCLEOTIDE SEQUENCE [LARGE SCALE GENOMIC DNA]</scope>
    <source>
        <strain evidence="7">DSM 19732 / NBRC 101661 / EBR45</strain>
    </source>
</reference>
<dbReference type="Pfam" id="PF04459">
    <property type="entry name" value="DUF512"/>
    <property type="match status" value="1"/>
</dbReference>
<dbReference type="EMBL" id="CP003065">
    <property type="protein sequence ID" value="AEV67383.1"/>
    <property type="molecule type" value="Genomic_DNA"/>
</dbReference>